<dbReference type="PROSITE" id="PS50937">
    <property type="entry name" value="HTH_MERR_2"/>
    <property type="match status" value="1"/>
</dbReference>
<dbReference type="Pfam" id="PF13411">
    <property type="entry name" value="MerR_1"/>
    <property type="match status" value="1"/>
</dbReference>
<evidence type="ECO:0000259" key="3">
    <source>
        <dbReference type="PROSITE" id="PS50937"/>
    </source>
</evidence>
<keyword evidence="5" id="KW-1185">Reference proteome</keyword>
<dbReference type="SMART" id="SM00422">
    <property type="entry name" value="HTH_MERR"/>
    <property type="match status" value="1"/>
</dbReference>
<sequence>MRIGEVASQLGVTLRALRFYEDKGLVAPRRIGTTRLYDRRAITRLKLIMLGRRVGFSLREVKQIMDLYEPNGSNYRQLKVLLEKGTRQLARLEKQRLDLDNAIGELQQTLTSVRTSLDGAVSRS</sequence>
<name>A0A231V3Y0_9HYPH</name>
<reference evidence="5" key="1">
    <citation type="journal article" date="2017" name="Int. J. Syst. Evol. Microbiol.">
        <title>Notoacmeibacter marinus gen. nov., sp. nov., isolated from the gut of a limpet and proposal of Notoacmeibacteraceae fam. nov. in the order Rhizobiales of the class Alphaproteobacteria.</title>
        <authorList>
            <person name="Huang Z."/>
            <person name="Guo F."/>
            <person name="Lai Q."/>
        </authorList>
    </citation>
    <scope>NUCLEOTIDE SEQUENCE [LARGE SCALE GENOMIC DNA]</scope>
    <source>
        <strain evidence="5">XMTR2A4</strain>
    </source>
</reference>
<dbReference type="PANTHER" id="PTHR30204:SF58">
    <property type="entry name" value="HTH-TYPE TRANSCRIPTIONAL REGULATOR YFMP"/>
    <property type="match status" value="1"/>
</dbReference>
<feature type="coiled-coil region" evidence="2">
    <location>
        <begin position="75"/>
        <end position="109"/>
    </location>
</feature>
<dbReference type="GO" id="GO:0003677">
    <property type="term" value="F:DNA binding"/>
    <property type="evidence" value="ECO:0007669"/>
    <property type="project" value="UniProtKB-KW"/>
</dbReference>
<dbReference type="InterPro" id="IPR009061">
    <property type="entry name" value="DNA-bd_dom_put_sf"/>
</dbReference>
<dbReference type="GO" id="GO:0003700">
    <property type="term" value="F:DNA-binding transcription factor activity"/>
    <property type="evidence" value="ECO:0007669"/>
    <property type="project" value="InterPro"/>
</dbReference>
<dbReference type="CDD" id="cd04776">
    <property type="entry name" value="HTH_GnyR"/>
    <property type="match status" value="1"/>
</dbReference>
<organism evidence="4 5">
    <name type="scientific">Notoacmeibacter marinus</name>
    <dbReference type="NCBI Taxonomy" id="1876515"/>
    <lineage>
        <taxon>Bacteria</taxon>
        <taxon>Pseudomonadati</taxon>
        <taxon>Pseudomonadota</taxon>
        <taxon>Alphaproteobacteria</taxon>
        <taxon>Hyphomicrobiales</taxon>
        <taxon>Notoacmeibacteraceae</taxon>
        <taxon>Notoacmeibacter</taxon>
    </lineage>
</organism>
<dbReference type="AlphaFoldDB" id="A0A231V3Y0"/>
<protein>
    <submittedName>
        <fullName evidence="4">Transcriptional regulator</fullName>
    </submittedName>
</protein>
<dbReference type="PANTHER" id="PTHR30204">
    <property type="entry name" value="REDOX-CYCLING DRUG-SENSING TRANSCRIPTIONAL ACTIVATOR SOXR"/>
    <property type="match status" value="1"/>
</dbReference>
<accession>A0A231V3Y0</accession>
<dbReference type="Gene3D" id="1.10.1660.10">
    <property type="match status" value="1"/>
</dbReference>
<dbReference type="InterPro" id="IPR047057">
    <property type="entry name" value="MerR_fam"/>
</dbReference>
<feature type="domain" description="HTH merR-type" evidence="3">
    <location>
        <begin position="1"/>
        <end position="67"/>
    </location>
</feature>
<keyword evidence="1" id="KW-0238">DNA-binding</keyword>
<dbReference type="EMBL" id="NBYO01000001">
    <property type="protein sequence ID" value="OXT02860.1"/>
    <property type="molecule type" value="Genomic_DNA"/>
</dbReference>
<evidence type="ECO:0000256" key="1">
    <source>
        <dbReference type="ARBA" id="ARBA00023125"/>
    </source>
</evidence>
<evidence type="ECO:0000256" key="2">
    <source>
        <dbReference type="SAM" id="Coils"/>
    </source>
</evidence>
<evidence type="ECO:0000313" key="5">
    <source>
        <dbReference type="Proteomes" id="UP000215405"/>
    </source>
</evidence>
<dbReference type="PROSITE" id="PS00552">
    <property type="entry name" value="HTH_MERR_1"/>
    <property type="match status" value="1"/>
</dbReference>
<dbReference type="Proteomes" id="UP000215405">
    <property type="component" value="Unassembled WGS sequence"/>
</dbReference>
<comment type="caution">
    <text evidence="4">The sequence shown here is derived from an EMBL/GenBank/DDBJ whole genome shotgun (WGS) entry which is preliminary data.</text>
</comment>
<keyword evidence="2" id="KW-0175">Coiled coil</keyword>
<dbReference type="InterPro" id="IPR000551">
    <property type="entry name" value="MerR-type_HTH_dom"/>
</dbReference>
<proteinExistence type="predicted"/>
<gene>
    <name evidence="4" type="ORF">B7H23_01620</name>
</gene>
<evidence type="ECO:0000313" key="4">
    <source>
        <dbReference type="EMBL" id="OXT02860.1"/>
    </source>
</evidence>
<dbReference type="SUPFAM" id="SSF46955">
    <property type="entry name" value="Putative DNA-binding domain"/>
    <property type="match status" value="1"/>
</dbReference>